<proteinExistence type="predicted"/>
<sequence length="90" mass="10548">MKKHLRTLPIKEVVYEVITQHPLAEGPIVETDGRMTSDYFSVDIPEVGYVFFDKVYDAKSKNPRYDYCISYAKDCNVQVQKWLDENVLKK</sequence>
<name>A0AA94YP65_9CAUD</name>
<evidence type="ECO:0000313" key="1">
    <source>
        <dbReference type="EMBL" id="UYD60449.1"/>
    </source>
</evidence>
<protein>
    <submittedName>
        <fullName evidence="1">Uncharacterized protein</fullName>
    </submittedName>
</protein>
<reference evidence="1" key="1">
    <citation type="submission" date="2022-09" db="EMBL/GenBank/DDBJ databases">
        <title>On Diversity and Genetic Richness: Insights on Aeromonad Phage Diversity through Physicochemical and Molecular Analysis.</title>
        <authorList>
            <person name="Papa D.M."/>
            <person name="Rousseau G."/>
            <person name="Tremblay D."/>
            <person name="Labrie S."/>
            <person name="Gutierrez T.A."/>
            <person name="Ramos J.D."/>
            <person name="Moineau S."/>
        </authorList>
    </citation>
    <scope>NUCLEOTIDE SEQUENCE</scope>
</reference>
<dbReference type="EMBL" id="OP380605">
    <property type="protein sequence ID" value="UYD60449.1"/>
    <property type="molecule type" value="Genomic_DNA"/>
</dbReference>
<accession>A0AA94YP65</accession>
<organism evidence="1">
    <name type="scientific">Aeromonas phage vB_AehM_DM2</name>
    <dbReference type="NCBI Taxonomy" id="2973716"/>
    <lineage>
        <taxon>Viruses</taxon>
        <taxon>Duplodnaviria</taxon>
        <taxon>Heunggongvirae</taxon>
        <taxon>Uroviricota</taxon>
        <taxon>Caudoviricetes</taxon>
        <taxon>Pantevenvirales</taxon>
        <taxon>Straboviridae</taxon>
        <taxon>Biquartavirus</taxon>
    </lineage>
</organism>
<gene>
    <name evidence="1" type="ORF">NPHMPGLK_00114</name>
</gene>